<dbReference type="InterPro" id="IPR018490">
    <property type="entry name" value="cNMP-bd_dom_sf"/>
</dbReference>
<dbReference type="InterPro" id="IPR018488">
    <property type="entry name" value="cNMP-bd_CS"/>
</dbReference>
<reference evidence="2" key="1">
    <citation type="submission" date="2020-05" db="EMBL/GenBank/DDBJ databases">
        <authorList>
            <person name="Chiriac C."/>
            <person name="Salcher M."/>
            <person name="Ghai R."/>
            <person name="Kavagutti S V."/>
        </authorList>
    </citation>
    <scope>NUCLEOTIDE SEQUENCE</scope>
</reference>
<dbReference type="InterPro" id="IPR014710">
    <property type="entry name" value="RmlC-like_jellyroll"/>
</dbReference>
<gene>
    <name evidence="2" type="ORF">UFOPK4347_00710</name>
</gene>
<dbReference type="PROSITE" id="PS51257">
    <property type="entry name" value="PROKAR_LIPOPROTEIN"/>
    <property type="match status" value="1"/>
</dbReference>
<dbReference type="SUPFAM" id="SSF51206">
    <property type="entry name" value="cAMP-binding domain-like"/>
    <property type="match status" value="1"/>
</dbReference>
<dbReference type="PANTHER" id="PTHR23011">
    <property type="entry name" value="CYCLIC NUCLEOTIDE-BINDING DOMAIN CONTAINING PROTEIN"/>
    <property type="match status" value="1"/>
</dbReference>
<protein>
    <submittedName>
        <fullName evidence="2">Unannotated protein</fullName>
    </submittedName>
</protein>
<organism evidence="2">
    <name type="scientific">freshwater metagenome</name>
    <dbReference type="NCBI Taxonomy" id="449393"/>
    <lineage>
        <taxon>unclassified sequences</taxon>
        <taxon>metagenomes</taxon>
        <taxon>ecological metagenomes</taxon>
    </lineage>
</organism>
<dbReference type="AlphaFoldDB" id="A0A6J7UEQ7"/>
<accession>A0A6J7UEQ7</accession>
<evidence type="ECO:0000259" key="1">
    <source>
        <dbReference type="PROSITE" id="PS50042"/>
    </source>
</evidence>
<dbReference type="PROSITE" id="PS00889">
    <property type="entry name" value="CNMP_BINDING_2"/>
    <property type="match status" value="1"/>
</dbReference>
<dbReference type="EMBL" id="CAFBQU010000013">
    <property type="protein sequence ID" value="CAB5064190.1"/>
    <property type="molecule type" value="Genomic_DNA"/>
</dbReference>
<sequence>MASKKTPLQYLAQVPLFSACSTRDLGKIAKAADRINMVAGTTIITQGTAGKQAFVLLSGSATVKRNGKKIATVQAGAIVGELSLLDRGSRTATVVCDTDCELLVVDARHLFAVIDEVPAMAHKLLAALATRIRDLDRAHYG</sequence>
<name>A0A6J7UEQ7_9ZZZZ</name>
<dbReference type="CDD" id="cd00038">
    <property type="entry name" value="CAP_ED"/>
    <property type="match status" value="1"/>
</dbReference>
<dbReference type="InterPro" id="IPR000595">
    <property type="entry name" value="cNMP-bd_dom"/>
</dbReference>
<dbReference type="SMART" id="SM00100">
    <property type="entry name" value="cNMP"/>
    <property type="match status" value="1"/>
</dbReference>
<dbReference type="Pfam" id="PF00027">
    <property type="entry name" value="cNMP_binding"/>
    <property type="match status" value="1"/>
</dbReference>
<proteinExistence type="predicted"/>
<evidence type="ECO:0000313" key="2">
    <source>
        <dbReference type="EMBL" id="CAB5064190.1"/>
    </source>
</evidence>
<dbReference type="Gene3D" id="2.60.120.10">
    <property type="entry name" value="Jelly Rolls"/>
    <property type="match status" value="1"/>
</dbReference>
<dbReference type="PANTHER" id="PTHR23011:SF28">
    <property type="entry name" value="CYCLIC NUCLEOTIDE-BINDING DOMAIN CONTAINING PROTEIN"/>
    <property type="match status" value="1"/>
</dbReference>
<dbReference type="PROSITE" id="PS50042">
    <property type="entry name" value="CNMP_BINDING_3"/>
    <property type="match status" value="1"/>
</dbReference>
<feature type="domain" description="Cyclic nucleotide-binding" evidence="1">
    <location>
        <begin position="16"/>
        <end position="131"/>
    </location>
</feature>